<feature type="compositionally biased region" description="Low complexity" evidence="3">
    <location>
        <begin position="187"/>
        <end position="201"/>
    </location>
</feature>
<keyword evidence="1" id="KW-0479">Metal-binding</keyword>
<keyword evidence="1" id="KW-0863">Zinc-finger</keyword>
<dbReference type="InterPro" id="IPR001878">
    <property type="entry name" value="Znf_CCHC"/>
</dbReference>
<feature type="region of interest" description="Disordered" evidence="3">
    <location>
        <begin position="102"/>
        <end position="210"/>
    </location>
</feature>
<comment type="caution">
    <text evidence="6">The sequence shown here is derived from an EMBL/GenBank/DDBJ whole genome shotgun (WGS) entry which is preliminary data.</text>
</comment>
<dbReference type="PANTHER" id="PTHR48038">
    <property type="entry name" value="RIBONUCLEOPROTEIN RB97D"/>
    <property type="match status" value="1"/>
</dbReference>
<proteinExistence type="predicted"/>
<accession>A0AAD9IZ63</accession>
<evidence type="ECO:0000256" key="2">
    <source>
        <dbReference type="PROSITE-ProRule" id="PRU00176"/>
    </source>
</evidence>
<dbReference type="InterPro" id="IPR035979">
    <property type="entry name" value="RBD_domain_sf"/>
</dbReference>
<dbReference type="Gene3D" id="3.30.70.330">
    <property type="match status" value="1"/>
</dbReference>
<evidence type="ECO:0000259" key="5">
    <source>
        <dbReference type="PROSITE" id="PS50158"/>
    </source>
</evidence>
<dbReference type="PROSITE" id="PS50102">
    <property type="entry name" value="RRM"/>
    <property type="match status" value="1"/>
</dbReference>
<dbReference type="GO" id="GO:0003723">
    <property type="term" value="F:RNA binding"/>
    <property type="evidence" value="ECO:0007669"/>
    <property type="project" value="UniProtKB-UniRule"/>
</dbReference>
<protein>
    <submittedName>
        <fullName evidence="6">Uncharacterized protein</fullName>
    </submittedName>
</protein>
<evidence type="ECO:0000313" key="7">
    <source>
        <dbReference type="Proteomes" id="UP001208570"/>
    </source>
</evidence>
<dbReference type="Proteomes" id="UP001208570">
    <property type="component" value="Unassembled WGS sequence"/>
</dbReference>
<keyword evidence="7" id="KW-1185">Reference proteome</keyword>
<feature type="compositionally biased region" description="Basic residues" evidence="3">
    <location>
        <begin position="111"/>
        <end position="155"/>
    </location>
</feature>
<feature type="domain" description="RRM" evidence="4">
    <location>
        <begin position="7"/>
        <end position="77"/>
    </location>
</feature>
<feature type="domain" description="CCHC-type" evidence="5">
    <location>
        <begin position="88"/>
        <end position="103"/>
    </location>
</feature>
<organism evidence="6 7">
    <name type="scientific">Paralvinella palmiformis</name>
    <dbReference type="NCBI Taxonomy" id="53620"/>
    <lineage>
        <taxon>Eukaryota</taxon>
        <taxon>Metazoa</taxon>
        <taxon>Spiralia</taxon>
        <taxon>Lophotrochozoa</taxon>
        <taxon>Annelida</taxon>
        <taxon>Polychaeta</taxon>
        <taxon>Sedentaria</taxon>
        <taxon>Canalipalpata</taxon>
        <taxon>Terebellida</taxon>
        <taxon>Terebelliformia</taxon>
        <taxon>Alvinellidae</taxon>
        <taxon>Paralvinella</taxon>
    </lineage>
</organism>
<dbReference type="AlphaFoldDB" id="A0AAD9IZ63"/>
<dbReference type="InterPro" id="IPR000504">
    <property type="entry name" value="RRM_dom"/>
</dbReference>
<evidence type="ECO:0000259" key="4">
    <source>
        <dbReference type="PROSITE" id="PS50102"/>
    </source>
</evidence>
<dbReference type="EMBL" id="JAODUP010000888">
    <property type="protein sequence ID" value="KAK2142995.1"/>
    <property type="molecule type" value="Genomic_DNA"/>
</dbReference>
<sequence>MARRSEGQLFVGRLSKNTRTRDLEDLFESYGRLSRCDLKYGYAFVDFEDRRDAEDAMKYENGRELCGSSIIVEWAKGNPRRPLGCDECYKCHRAGHWARDCPDDRYGGFRRPNRTSRRSHSRERRRSRSREPRRRSRSRSRSRHRRRPSYSRSRSRSPSYGDKRRKVSRSRSREHLPSRSRSHSPSRSRSPDKSLSGSKSSSRSRSRSGS</sequence>
<dbReference type="FunFam" id="3.30.70.330:FF:000272">
    <property type="entry name" value="Serine/arginine-rich splicing factor RS2Z32"/>
    <property type="match status" value="1"/>
</dbReference>
<dbReference type="SMART" id="SM00360">
    <property type="entry name" value="RRM"/>
    <property type="match status" value="1"/>
</dbReference>
<dbReference type="PROSITE" id="PS50158">
    <property type="entry name" value="ZF_CCHC"/>
    <property type="match status" value="1"/>
</dbReference>
<name>A0AAD9IZ63_9ANNE</name>
<reference evidence="6" key="1">
    <citation type="journal article" date="2023" name="Mol. Biol. Evol.">
        <title>Third-Generation Sequencing Reveals the Adaptive Role of the Epigenome in Three Deep-Sea Polychaetes.</title>
        <authorList>
            <person name="Perez M."/>
            <person name="Aroh O."/>
            <person name="Sun Y."/>
            <person name="Lan Y."/>
            <person name="Juniper S.K."/>
            <person name="Young C.R."/>
            <person name="Angers B."/>
            <person name="Qian P.Y."/>
        </authorList>
    </citation>
    <scope>NUCLEOTIDE SEQUENCE</scope>
    <source>
        <strain evidence="6">P08H-3</strain>
    </source>
</reference>
<keyword evidence="2" id="KW-0694">RNA-binding</keyword>
<dbReference type="SUPFAM" id="SSF57756">
    <property type="entry name" value="Retrovirus zinc finger-like domains"/>
    <property type="match status" value="1"/>
</dbReference>
<gene>
    <name evidence="6" type="ORF">LSH36_888g00068</name>
</gene>
<dbReference type="SMART" id="SM00343">
    <property type="entry name" value="ZnF_C2HC"/>
    <property type="match status" value="1"/>
</dbReference>
<dbReference type="GO" id="GO:0008270">
    <property type="term" value="F:zinc ion binding"/>
    <property type="evidence" value="ECO:0007669"/>
    <property type="project" value="UniProtKB-KW"/>
</dbReference>
<dbReference type="Gene3D" id="4.10.60.10">
    <property type="entry name" value="Zinc finger, CCHC-type"/>
    <property type="match status" value="1"/>
</dbReference>
<keyword evidence="1" id="KW-0862">Zinc</keyword>
<dbReference type="Pfam" id="PF00098">
    <property type="entry name" value="zf-CCHC"/>
    <property type="match status" value="1"/>
</dbReference>
<dbReference type="SUPFAM" id="SSF54928">
    <property type="entry name" value="RNA-binding domain, RBD"/>
    <property type="match status" value="1"/>
</dbReference>
<evidence type="ECO:0000313" key="6">
    <source>
        <dbReference type="EMBL" id="KAK2142995.1"/>
    </source>
</evidence>
<evidence type="ECO:0000256" key="1">
    <source>
        <dbReference type="PROSITE-ProRule" id="PRU00047"/>
    </source>
</evidence>
<evidence type="ECO:0000256" key="3">
    <source>
        <dbReference type="SAM" id="MobiDB-lite"/>
    </source>
</evidence>
<dbReference type="PANTHER" id="PTHR48038:SF1">
    <property type="entry name" value="RIBONUCLEOPROTEIN RB97D"/>
    <property type="match status" value="1"/>
</dbReference>
<dbReference type="InterPro" id="IPR036875">
    <property type="entry name" value="Znf_CCHC_sf"/>
</dbReference>
<dbReference type="Pfam" id="PF00076">
    <property type="entry name" value="RRM_1"/>
    <property type="match status" value="1"/>
</dbReference>
<dbReference type="InterPro" id="IPR012677">
    <property type="entry name" value="Nucleotide-bd_a/b_plait_sf"/>
</dbReference>